<proteinExistence type="predicted"/>
<keyword evidence="3" id="KW-1185">Reference proteome</keyword>
<evidence type="ECO:0000256" key="1">
    <source>
        <dbReference type="SAM" id="SignalP"/>
    </source>
</evidence>
<accession>A0ABR2ZC48</accession>
<organism evidence="2 3">
    <name type="scientific">Marasmius tenuissimus</name>
    <dbReference type="NCBI Taxonomy" id="585030"/>
    <lineage>
        <taxon>Eukaryota</taxon>
        <taxon>Fungi</taxon>
        <taxon>Dikarya</taxon>
        <taxon>Basidiomycota</taxon>
        <taxon>Agaricomycotina</taxon>
        <taxon>Agaricomycetes</taxon>
        <taxon>Agaricomycetidae</taxon>
        <taxon>Agaricales</taxon>
        <taxon>Marasmiineae</taxon>
        <taxon>Marasmiaceae</taxon>
        <taxon>Marasmius</taxon>
    </lineage>
</organism>
<dbReference type="Proteomes" id="UP001437256">
    <property type="component" value="Unassembled WGS sequence"/>
</dbReference>
<keyword evidence="1" id="KW-0732">Signal</keyword>
<sequence length="218" mass="20198">MESLLRTVTLATLVSLAFAVPAPQAFTVTSSVGASPVTVTAPGGGTFSGPTTVTLTASSTAVPSVCIGNGPVGGTASGVISSSAFPTVALPSSGPVGGTGSGTISSVAASGTAAVPVTTAVSLAARDGTTTVVVGGTTVAGNPTVSTGIVEGATITVVVTPATVVGGTTTAFPTSIPYCSSFAGSGTAVGGGATGVSVPRSSAIAIVQALVKGLATAQ</sequence>
<feature type="chain" id="PRO_5046184914" evidence="1">
    <location>
        <begin position="20"/>
        <end position="218"/>
    </location>
</feature>
<comment type="caution">
    <text evidence="2">The sequence shown here is derived from an EMBL/GenBank/DDBJ whole genome shotgun (WGS) entry which is preliminary data.</text>
</comment>
<feature type="signal peptide" evidence="1">
    <location>
        <begin position="1"/>
        <end position="19"/>
    </location>
</feature>
<evidence type="ECO:0000313" key="2">
    <source>
        <dbReference type="EMBL" id="KAL0058569.1"/>
    </source>
</evidence>
<evidence type="ECO:0000313" key="3">
    <source>
        <dbReference type="Proteomes" id="UP001437256"/>
    </source>
</evidence>
<gene>
    <name evidence="2" type="ORF">AAF712_014761</name>
</gene>
<reference evidence="2 3" key="1">
    <citation type="submission" date="2024-05" db="EMBL/GenBank/DDBJ databases">
        <title>A draft genome resource for the thread blight pathogen Marasmius tenuissimus strain MS-2.</title>
        <authorList>
            <person name="Yulfo-Soto G.E."/>
            <person name="Baruah I.K."/>
            <person name="Amoako-Attah I."/>
            <person name="Bukari Y."/>
            <person name="Meinhardt L.W."/>
            <person name="Bailey B.A."/>
            <person name="Cohen S.P."/>
        </authorList>
    </citation>
    <scope>NUCLEOTIDE SEQUENCE [LARGE SCALE GENOMIC DNA]</scope>
    <source>
        <strain evidence="2 3">MS-2</strain>
    </source>
</reference>
<protein>
    <submittedName>
        <fullName evidence="2">Uncharacterized protein</fullName>
    </submittedName>
</protein>
<name>A0ABR2ZC48_9AGAR</name>
<dbReference type="EMBL" id="JBBXMP010000299">
    <property type="protein sequence ID" value="KAL0058569.1"/>
    <property type="molecule type" value="Genomic_DNA"/>
</dbReference>